<feature type="region of interest" description="Disordered" evidence="1">
    <location>
        <begin position="184"/>
        <end position="203"/>
    </location>
</feature>
<comment type="caution">
    <text evidence="2">The sequence shown here is derived from an EMBL/GenBank/DDBJ whole genome shotgun (WGS) entry which is preliminary data.</text>
</comment>
<evidence type="ECO:0000313" key="2">
    <source>
        <dbReference type="EMBL" id="MCM0618981.1"/>
    </source>
</evidence>
<dbReference type="AlphaFoldDB" id="A0A9X2ICR6"/>
<accession>A0A9X2ICR6</accession>
<sequence>MIMIDSARRLGHVDEAAMALVLGSGRPGVRALRTAWLLSDPRAESPGETLLRLLHLAAGAQVTPQVELRAGGTFLGRVDLLLDGTCCVHEYDGEHHRDAAQHRSDLRRDRRLQPRYQRRGYVLDDLLNRPADVLADIDSALGRPWDPTRLARWKRLVSNSMYGEGYGRLIQRWRRLGGFDDWSRTGRDRPQKSRLVAKPDPAA</sequence>
<proteinExistence type="predicted"/>
<dbReference type="Proteomes" id="UP001139485">
    <property type="component" value="Unassembled WGS sequence"/>
</dbReference>
<evidence type="ECO:0000256" key="1">
    <source>
        <dbReference type="SAM" id="MobiDB-lite"/>
    </source>
</evidence>
<protein>
    <recommendedName>
        <fullName evidence="4">DUF559 domain-containing protein</fullName>
    </recommendedName>
</protein>
<evidence type="ECO:0000313" key="3">
    <source>
        <dbReference type="Proteomes" id="UP001139485"/>
    </source>
</evidence>
<reference evidence="2" key="1">
    <citation type="submission" date="2022-05" db="EMBL/GenBank/DDBJ databases">
        <authorList>
            <person name="Tuo L."/>
        </authorList>
    </citation>
    <scope>NUCLEOTIDE SEQUENCE</scope>
    <source>
        <strain evidence="2">BSK12Z-4</strain>
    </source>
</reference>
<dbReference type="RefSeq" id="WP_250825894.1">
    <property type="nucleotide sequence ID" value="NZ_JAMOIL010000001.1"/>
</dbReference>
<gene>
    <name evidence="2" type="ORF">M8330_01575</name>
</gene>
<name>A0A9X2ICR6_9ACTN</name>
<dbReference type="EMBL" id="JAMOIL010000001">
    <property type="protein sequence ID" value="MCM0618981.1"/>
    <property type="molecule type" value="Genomic_DNA"/>
</dbReference>
<keyword evidence="3" id="KW-1185">Reference proteome</keyword>
<organism evidence="2 3">
    <name type="scientific">Nocardioides bruguierae</name>
    <dbReference type="NCBI Taxonomy" id="2945102"/>
    <lineage>
        <taxon>Bacteria</taxon>
        <taxon>Bacillati</taxon>
        <taxon>Actinomycetota</taxon>
        <taxon>Actinomycetes</taxon>
        <taxon>Propionibacteriales</taxon>
        <taxon>Nocardioidaceae</taxon>
        <taxon>Nocardioides</taxon>
    </lineage>
</organism>
<evidence type="ECO:0008006" key="4">
    <source>
        <dbReference type="Google" id="ProtNLM"/>
    </source>
</evidence>